<accession>L0NJT9</accession>
<dbReference type="Pfam" id="PF01546">
    <property type="entry name" value="Peptidase_M20"/>
    <property type="match status" value="1"/>
</dbReference>
<dbReference type="EMBL" id="FO082820">
    <property type="protein sequence ID" value="CCF21340.1"/>
    <property type="molecule type" value="Genomic_DNA"/>
</dbReference>
<comment type="cofactor">
    <cofactor evidence="2">
        <name>Mn(2+)</name>
        <dbReference type="ChEBI" id="CHEBI:29035"/>
    </cofactor>
    <text evidence="2">The Mn(2+) ion enhances activity.</text>
</comment>
<feature type="binding site" evidence="2">
    <location>
        <position position="134"/>
    </location>
    <ligand>
        <name>Mn(2+)</name>
        <dbReference type="ChEBI" id="CHEBI:29035"/>
        <label>2</label>
    </ligand>
</feature>
<evidence type="ECO:0000256" key="2">
    <source>
        <dbReference type="PIRSR" id="PIRSR005962-1"/>
    </source>
</evidence>
<name>L0NJT9_9HYPH</name>
<protein>
    <submittedName>
        <fullName evidence="4">Hippurate hydrolase</fullName>
        <ecNumber evidence="4">3.5.1.32</ecNumber>
    </submittedName>
</protein>
<dbReference type="Gene3D" id="3.30.70.360">
    <property type="match status" value="1"/>
</dbReference>
<feature type="binding site" evidence="2">
    <location>
        <position position="160"/>
    </location>
    <ligand>
        <name>Mn(2+)</name>
        <dbReference type="ChEBI" id="CHEBI:29035"/>
        <label>2</label>
    </ligand>
</feature>
<feature type="binding site" evidence="2">
    <location>
        <position position="358"/>
    </location>
    <ligand>
        <name>Mn(2+)</name>
        <dbReference type="ChEBI" id="CHEBI:29035"/>
        <label>2</label>
    </ligand>
</feature>
<organism evidence="4 5">
    <name type="scientific">Pseudorhizobium banfieldiae</name>
    <dbReference type="NCBI Taxonomy" id="1125847"/>
    <lineage>
        <taxon>Bacteria</taxon>
        <taxon>Pseudomonadati</taxon>
        <taxon>Pseudomonadota</taxon>
        <taxon>Alphaproteobacteria</taxon>
        <taxon>Hyphomicrobiales</taxon>
        <taxon>Rhizobiaceae</taxon>
        <taxon>Rhizobium/Agrobacterium group</taxon>
        <taxon>Pseudorhizobium</taxon>
    </lineage>
</organism>
<dbReference type="GO" id="GO:0047980">
    <property type="term" value="F:hippurate hydrolase activity"/>
    <property type="evidence" value="ECO:0007669"/>
    <property type="project" value="UniProtKB-EC"/>
</dbReference>
<dbReference type="EC" id="3.5.1.32" evidence="4"/>
<feature type="binding site" evidence="2">
    <location>
        <position position="101"/>
    </location>
    <ligand>
        <name>Mn(2+)</name>
        <dbReference type="ChEBI" id="CHEBI:29035"/>
        <label>2</label>
    </ligand>
</feature>
<dbReference type="Gene3D" id="3.40.630.10">
    <property type="entry name" value="Zn peptidases"/>
    <property type="match status" value="1"/>
</dbReference>
<dbReference type="Pfam" id="PF07687">
    <property type="entry name" value="M20_dimer"/>
    <property type="match status" value="1"/>
</dbReference>
<evidence type="ECO:0000259" key="3">
    <source>
        <dbReference type="Pfam" id="PF07687"/>
    </source>
</evidence>
<keyword evidence="1 4" id="KW-0378">Hydrolase</keyword>
<dbReference type="InterPro" id="IPR017439">
    <property type="entry name" value="Amidohydrolase"/>
</dbReference>
<evidence type="ECO:0000313" key="5">
    <source>
        <dbReference type="Proteomes" id="UP000010792"/>
    </source>
</evidence>
<keyword evidence="2" id="KW-0464">Manganese</keyword>
<keyword evidence="5" id="KW-1185">Reference proteome</keyword>
<proteinExistence type="predicted"/>
<dbReference type="CDD" id="cd05666">
    <property type="entry name" value="M20_Acy1-like"/>
    <property type="match status" value="1"/>
</dbReference>
<dbReference type="GO" id="GO:0046872">
    <property type="term" value="F:metal ion binding"/>
    <property type="evidence" value="ECO:0007669"/>
    <property type="project" value="UniProtKB-KW"/>
</dbReference>
<dbReference type="InterPro" id="IPR036264">
    <property type="entry name" value="Bact_exopeptidase_dim_dom"/>
</dbReference>
<dbReference type="RefSeq" id="WP_244467635.1">
    <property type="nucleotide sequence ID" value="NZ_FO082820.1"/>
</dbReference>
<dbReference type="AlphaFoldDB" id="L0NJT9"/>
<evidence type="ECO:0000313" key="4">
    <source>
        <dbReference type="EMBL" id="CCF21340.1"/>
    </source>
</evidence>
<keyword evidence="2" id="KW-0479">Metal-binding</keyword>
<dbReference type="PANTHER" id="PTHR11014">
    <property type="entry name" value="PEPTIDASE M20 FAMILY MEMBER"/>
    <property type="match status" value="1"/>
</dbReference>
<dbReference type="KEGG" id="rht:NT26_3618"/>
<dbReference type="SUPFAM" id="SSF55031">
    <property type="entry name" value="Bacterial exopeptidase dimerisation domain"/>
    <property type="match status" value="1"/>
</dbReference>
<dbReference type="Proteomes" id="UP000010792">
    <property type="component" value="Chromosome"/>
</dbReference>
<dbReference type="InterPro" id="IPR002933">
    <property type="entry name" value="Peptidase_M20"/>
</dbReference>
<dbReference type="GO" id="GO:0050118">
    <property type="term" value="F:N-acetyldiaminopimelate deacetylase activity"/>
    <property type="evidence" value="ECO:0007669"/>
    <property type="project" value="UniProtKB-ARBA"/>
</dbReference>
<feature type="binding site" evidence="2">
    <location>
        <position position="99"/>
    </location>
    <ligand>
        <name>Mn(2+)</name>
        <dbReference type="ChEBI" id="CHEBI:29035"/>
        <label>2</label>
    </ligand>
</feature>
<dbReference type="PANTHER" id="PTHR11014:SF63">
    <property type="entry name" value="METALLOPEPTIDASE, PUTATIVE (AFU_ORTHOLOGUE AFUA_6G09600)-RELATED"/>
    <property type="match status" value="1"/>
</dbReference>
<dbReference type="SUPFAM" id="SSF53187">
    <property type="entry name" value="Zn-dependent exopeptidases"/>
    <property type="match status" value="1"/>
</dbReference>
<reference evidence="4 5" key="1">
    <citation type="journal article" date="2013" name="Genome Biol. Evol.">
        <title>Life in an arsenic-containing gold mine: genome and physiology of the autotrophic arsenite-oxidizing bacterium rhizobium sp. NT-26.</title>
        <authorList>
            <person name="Andres J."/>
            <person name="Arsene-Ploetze F."/>
            <person name="Barbe V."/>
            <person name="Brochier-Armanet C."/>
            <person name="Cleiss-Arnold J."/>
            <person name="Coppee J.Y."/>
            <person name="Dillies M.A."/>
            <person name="Geist"/>
            <person name="L"/>
            <person name="Joublin A."/>
            <person name="Koechler S."/>
            <person name="Lassalle F."/>
            <person name="Marchal M."/>
            <person name="Medigue C."/>
            <person name="Muller D."/>
            <person name="Nesme X."/>
            <person name="Plewniak F."/>
            <person name="Proux C."/>
            <person name="Ramirez-Bahena M.H."/>
            <person name="Schenowitz C."/>
            <person name="Sismeiro O."/>
            <person name="Vallenet D."/>
            <person name="Santini J.M."/>
            <person name="Bertin P.N."/>
        </authorList>
    </citation>
    <scope>NUCLEOTIDE SEQUENCE [LARGE SCALE GENOMIC DNA]</scope>
    <source>
        <strain evidence="4 5">NT-26</strain>
    </source>
</reference>
<evidence type="ECO:0000256" key="1">
    <source>
        <dbReference type="ARBA" id="ARBA00022801"/>
    </source>
</evidence>
<dbReference type="NCBIfam" id="TIGR01891">
    <property type="entry name" value="amidohydrolases"/>
    <property type="match status" value="1"/>
</dbReference>
<sequence length="390" mass="42464">MTIHIPNDMPELVAIRHHLHQHPELGLSEYGTSEYLTGMLSTLGYEVTRGLAKTGLVATLRNGTSNRSLGIRADIDALPILEETGAAHASKTDGLMHACGHDGHMTMLLGAARLLAERRNFDGTIHLIFQPAEENFGGARLMIEDGLFARFPCDAVFALHNDPALPFGEVHLREGPIMAAVDECRIVVNGRGGHGAEPQETADPIIAGASIIMALQTVVSRNLHPLDPVVVTVGAFHAGQASNVIPERAEMLLTIRSFDPKVRDLLEARIRAVAEGQAASYGMSVSIEYERGYEPTVNHAAETEFARQVARRVVGPAKVHDVPRPMMGSEDFAYMLAERPGSYFFLGTRRTEKDPPLHHPRYDFNDDVLPIGAALWVELAESWLPASNGA</sequence>
<dbReference type="InterPro" id="IPR011650">
    <property type="entry name" value="Peptidase_M20_dimer"/>
</dbReference>
<gene>
    <name evidence="4" type="primary">hipO</name>
    <name evidence="4" type="ORF">NT26_3618</name>
</gene>
<dbReference type="GO" id="GO:0019877">
    <property type="term" value="P:diaminopimelate biosynthetic process"/>
    <property type="evidence" value="ECO:0007669"/>
    <property type="project" value="UniProtKB-ARBA"/>
</dbReference>
<feature type="domain" description="Peptidase M20 dimerisation" evidence="3">
    <location>
        <begin position="184"/>
        <end position="279"/>
    </location>
</feature>
<dbReference type="PIRSF" id="PIRSF005962">
    <property type="entry name" value="Pept_M20D_amidohydro"/>
    <property type="match status" value="1"/>
</dbReference>
<dbReference type="FunFam" id="3.30.70.360:FF:000001">
    <property type="entry name" value="N-acetyldiaminopimelate deacetylase"/>
    <property type="match status" value="1"/>
</dbReference>